<dbReference type="EMBL" id="JAZAVK010000015">
    <property type="protein sequence ID" value="KAK7430969.1"/>
    <property type="molecule type" value="Genomic_DNA"/>
</dbReference>
<evidence type="ECO:0000313" key="2">
    <source>
        <dbReference type="EMBL" id="KAK7430969.1"/>
    </source>
</evidence>
<accession>A0ABR1ID99</accession>
<sequence>MPFKYKHVHQEADPAWLVREPYMPRHRNTSAVRGILKSPQTSTGSKTVRFNDQDLARCIETHRPAGLPEDDPERPKQRFRQARAFLSAENLDKQSDAEDTSKAVAPRTTIVPYSGPTLADMVRFEIQDEEVAESQKTSTANREKLCREAVARGSLDLAMFVHRDCAKAMTMISQVLKCAMVNDWPVGSYTSDEKIFAVRAFQTNSIPEWLYVETIL</sequence>
<organism evidence="2 3">
    <name type="scientific">Neonectria magnoliae</name>
    <dbReference type="NCBI Taxonomy" id="2732573"/>
    <lineage>
        <taxon>Eukaryota</taxon>
        <taxon>Fungi</taxon>
        <taxon>Dikarya</taxon>
        <taxon>Ascomycota</taxon>
        <taxon>Pezizomycotina</taxon>
        <taxon>Sordariomycetes</taxon>
        <taxon>Hypocreomycetidae</taxon>
        <taxon>Hypocreales</taxon>
        <taxon>Nectriaceae</taxon>
        <taxon>Neonectria</taxon>
    </lineage>
</organism>
<dbReference type="Proteomes" id="UP001498421">
    <property type="component" value="Unassembled WGS sequence"/>
</dbReference>
<name>A0ABR1ID99_9HYPO</name>
<evidence type="ECO:0000256" key="1">
    <source>
        <dbReference type="SAM" id="MobiDB-lite"/>
    </source>
</evidence>
<protein>
    <submittedName>
        <fullName evidence="2">Uncharacterized protein</fullName>
    </submittedName>
</protein>
<proteinExistence type="predicted"/>
<gene>
    <name evidence="2" type="ORF">QQZ08_002498</name>
</gene>
<keyword evidence="3" id="KW-1185">Reference proteome</keyword>
<feature type="compositionally biased region" description="Polar residues" evidence="1">
    <location>
        <begin position="38"/>
        <end position="48"/>
    </location>
</feature>
<evidence type="ECO:0000313" key="3">
    <source>
        <dbReference type="Proteomes" id="UP001498421"/>
    </source>
</evidence>
<comment type="caution">
    <text evidence="2">The sequence shown here is derived from an EMBL/GenBank/DDBJ whole genome shotgun (WGS) entry which is preliminary data.</text>
</comment>
<feature type="region of interest" description="Disordered" evidence="1">
    <location>
        <begin position="29"/>
        <end position="49"/>
    </location>
</feature>
<reference evidence="2 3" key="1">
    <citation type="journal article" date="2025" name="Microbiol. Resour. Announc.">
        <title>Draft genome sequences for Neonectria magnoliae and Neonectria punicea, canker pathogens of Liriodendron tulipifera and Acer saccharum in West Virginia.</title>
        <authorList>
            <person name="Petronek H.M."/>
            <person name="Kasson M.T."/>
            <person name="Metheny A.M."/>
            <person name="Stauder C.M."/>
            <person name="Lovett B."/>
            <person name="Lynch S.C."/>
            <person name="Garnas J.R."/>
            <person name="Kasson L.R."/>
            <person name="Stajich J.E."/>
        </authorList>
    </citation>
    <scope>NUCLEOTIDE SEQUENCE [LARGE SCALE GENOMIC DNA]</scope>
    <source>
        <strain evidence="2 3">NRRL 64651</strain>
    </source>
</reference>